<accession>A0A0F9JLY9</accession>
<sequence length="83" mass="9163">MDWIIVGAILWLGIGFLGRCIVKHQFIARFSTNGLLSKGETWDGACEVAGVFTIVVGLAGLIGVLLFMLTCNTREERYWGLMI</sequence>
<organism evidence="2">
    <name type="scientific">marine sediment metagenome</name>
    <dbReference type="NCBI Taxonomy" id="412755"/>
    <lineage>
        <taxon>unclassified sequences</taxon>
        <taxon>metagenomes</taxon>
        <taxon>ecological metagenomes</taxon>
    </lineage>
</organism>
<evidence type="ECO:0000313" key="2">
    <source>
        <dbReference type="EMBL" id="KKM70809.1"/>
    </source>
</evidence>
<dbReference type="EMBL" id="LAZR01009747">
    <property type="protein sequence ID" value="KKM70809.1"/>
    <property type="molecule type" value="Genomic_DNA"/>
</dbReference>
<keyword evidence="1" id="KW-0472">Membrane</keyword>
<keyword evidence="1" id="KW-0812">Transmembrane</keyword>
<protein>
    <submittedName>
        <fullName evidence="2">Uncharacterized protein</fullName>
    </submittedName>
</protein>
<proteinExistence type="predicted"/>
<keyword evidence="1" id="KW-1133">Transmembrane helix</keyword>
<feature type="transmembrane region" description="Helical" evidence="1">
    <location>
        <begin position="48"/>
        <end position="69"/>
    </location>
</feature>
<name>A0A0F9JLY9_9ZZZZ</name>
<gene>
    <name evidence="2" type="ORF">LCGC14_1437040</name>
</gene>
<dbReference type="AlphaFoldDB" id="A0A0F9JLY9"/>
<evidence type="ECO:0000256" key="1">
    <source>
        <dbReference type="SAM" id="Phobius"/>
    </source>
</evidence>
<comment type="caution">
    <text evidence="2">The sequence shown here is derived from an EMBL/GenBank/DDBJ whole genome shotgun (WGS) entry which is preliminary data.</text>
</comment>
<reference evidence="2" key="1">
    <citation type="journal article" date="2015" name="Nature">
        <title>Complex archaea that bridge the gap between prokaryotes and eukaryotes.</title>
        <authorList>
            <person name="Spang A."/>
            <person name="Saw J.H."/>
            <person name="Jorgensen S.L."/>
            <person name="Zaremba-Niedzwiedzka K."/>
            <person name="Martijn J."/>
            <person name="Lind A.E."/>
            <person name="van Eijk R."/>
            <person name="Schleper C."/>
            <person name="Guy L."/>
            <person name="Ettema T.J."/>
        </authorList>
    </citation>
    <scope>NUCLEOTIDE SEQUENCE</scope>
</reference>